<evidence type="ECO:0000256" key="1">
    <source>
        <dbReference type="SAM" id="MobiDB-lite"/>
    </source>
</evidence>
<dbReference type="OrthoDB" id="5608857at2"/>
<feature type="region of interest" description="Disordered" evidence="1">
    <location>
        <begin position="170"/>
        <end position="199"/>
    </location>
</feature>
<dbReference type="Proteomes" id="UP000275663">
    <property type="component" value="Chromosome"/>
</dbReference>
<evidence type="ECO:0000256" key="2">
    <source>
        <dbReference type="SAM" id="Phobius"/>
    </source>
</evidence>
<gene>
    <name evidence="3" type="ORF">EJN92_10440</name>
</gene>
<feature type="transmembrane region" description="Helical" evidence="2">
    <location>
        <begin position="14"/>
        <end position="34"/>
    </location>
</feature>
<organism evidence="3 4">
    <name type="scientific">Undibacterium parvum</name>
    <dbReference type="NCBI Taxonomy" id="401471"/>
    <lineage>
        <taxon>Bacteria</taxon>
        <taxon>Pseudomonadati</taxon>
        <taxon>Pseudomonadota</taxon>
        <taxon>Betaproteobacteria</taxon>
        <taxon>Burkholderiales</taxon>
        <taxon>Oxalobacteraceae</taxon>
        <taxon>Undibacterium</taxon>
    </lineage>
</organism>
<protein>
    <submittedName>
        <fullName evidence="3">Type II secretion system protein</fullName>
    </submittedName>
</protein>
<proteinExistence type="predicted"/>
<keyword evidence="2" id="KW-0812">Transmembrane</keyword>
<name>A0A3Q9BQR6_9BURK</name>
<keyword evidence="4" id="KW-1185">Reference proteome</keyword>
<evidence type="ECO:0000313" key="3">
    <source>
        <dbReference type="EMBL" id="AZP12382.1"/>
    </source>
</evidence>
<keyword evidence="2" id="KW-1133">Transmembrane helix</keyword>
<keyword evidence="2" id="KW-0472">Membrane</keyword>
<feature type="compositionally biased region" description="Polar residues" evidence="1">
    <location>
        <begin position="189"/>
        <end position="199"/>
    </location>
</feature>
<dbReference type="KEGG" id="upv:EJN92_10440"/>
<dbReference type="AlphaFoldDB" id="A0A3Q9BQR6"/>
<reference evidence="3 4" key="1">
    <citation type="journal article" date="2011" name="Int. J. Syst. Evol. Microbiol.">
        <title>Description of Undibacterium oligocarboniphilum sp. nov., isolated from purified water, and Undibacterium pigrum strain CCUG 49012 as the type strain of Undibacterium parvum sp. nov., and emended descriptions of the genus Undibacterium and the species Undibacterium pigrum.</title>
        <authorList>
            <person name="Eder W."/>
            <person name="Wanner G."/>
            <person name="Ludwig W."/>
            <person name="Busse H.J."/>
            <person name="Ziemke-Kageler F."/>
            <person name="Lang E."/>
        </authorList>
    </citation>
    <scope>NUCLEOTIDE SEQUENCE [LARGE SCALE GENOMIC DNA]</scope>
    <source>
        <strain evidence="3 4">DSM 23061</strain>
    </source>
</reference>
<dbReference type="EMBL" id="CP034464">
    <property type="protein sequence ID" value="AZP12382.1"/>
    <property type="molecule type" value="Genomic_DNA"/>
</dbReference>
<evidence type="ECO:0000313" key="4">
    <source>
        <dbReference type="Proteomes" id="UP000275663"/>
    </source>
</evidence>
<accession>A0A3Q9BQR6</accession>
<dbReference type="RefSeq" id="WP_126127763.1">
    <property type="nucleotide sequence ID" value="NZ_CP034464.1"/>
</dbReference>
<sequence>MRVKTSARQIQSGFTYVGLIVLVAIIGLVAASTLKMGALLQRRAAEQDLLEIGAAFTSAFNSYAEASGPEQRRSPTTLDQLLRDPRFPSTKRHLRTLYADPISGETKWGFVMGLDKLSIVGVYSLSNAKPIKQGNFAPGFEQFENKTHLSEWKFVGREARLLNQPAIAPKPAPLAPLPTSATDAVKPGSQGSLFNLTQP</sequence>